<proteinExistence type="predicted"/>
<evidence type="ECO:0000313" key="3">
    <source>
        <dbReference type="EMBL" id="ODM13975.1"/>
    </source>
</evidence>
<keyword evidence="1" id="KW-1133">Transmembrane helix</keyword>
<dbReference type="EMBL" id="MCGH01000002">
    <property type="protein sequence ID" value="ODM05171.1"/>
    <property type="molecule type" value="Genomic_DNA"/>
</dbReference>
<comment type="caution">
    <text evidence="3">The sequence shown here is derived from an EMBL/GenBank/DDBJ whole genome shotgun (WGS) entry which is preliminary data.</text>
</comment>
<protein>
    <recommendedName>
        <fullName evidence="6">Pilus assembly protein</fullName>
    </recommendedName>
</protein>
<dbReference type="AlphaFoldDB" id="A0A1E3AZ35"/>
<feature type="transmembrane region" description="Helical" evidence="1">
    <location>
        <begin position="71"/>
        <end position="92"/>
    </location>
</feature>
<gene>
    <name evidence="3" type="ORF">BEH84_01696</name>
    <name evidence="2" type="ORF">BEI61_01054</name>
</gene>
<evidence type="ECO:0000256" key="1">
    <source>
        <dbReference type="SAM" id="Phobius"/>
    </source>
</evidence>
<dbReference type="EMBL" id="MCGI01000001">
    <property type="protein sequence ID" value="ODM13975.1"/>
    <property type="molecule type" value="Genomic_DNA"/>
</dbReference>
<reference evidence="4 5" key="1">
    <citation type="submission" date="2016-07" db="EMBL/GenBank/DDBJ databases">
        <title>Characterization of isolates of Eisenbergiella tayi derived from blood cultures, using whole genome sequencing.</title>
        <authorList>
            <person name="Burdz T."/>
            <person name="Wiebe D."/>
            <person name="Huynh C."/>
            <person name="Bernard K."/>
        </authorList>
    </citation>
    <scope>NUCLEOTIDE SEQUENCE [LARGE SCALE GENOMIC DNA]</scope>
    <source>
        <strain evidence="2 4">NML 110608</strain>
        <strain evidence="3 5">NML 120489</strain>
    </source>
</reference>
<evidence type="ECO:0000313" key="5">
    <source>
        <dbReference type="Proteomes" id="UP000095003"/>
    </source>
</evidence>
<evidence type="ECO:0000313" key="4">
    <source>
        <dbReference type="Proteomes" id="UP000094067"/>
    </source>
</evidence>
<dbReference type="GeneID" id="93300068"/>
<keyword evidence="1" id="KW-0812">Transmembrane</keyword>
<dbReference type="RefSeq" id="WP_050018580.1">
    <property type="nucleotide sequence ID" value="NZ_BAABXS010000002.1"/>
</dbReference>
<dbReference type="Proteomes" id="UP000095003">
    <property type="component" value="Unassembled WGS sequence"/>
</dbReference>
<evidence type="ECO:0008006" key="6">
    <source>
        <dbReference type="Google" id="ProtNLM"/>
    </source>
</evidence>
<sequence length="267" mass="30405">MPPLYERHVKSNYQQHNRKVMYFRTHFPHTNEKLHTFTYPLRQTAKGVSLPASRQKRSLFRDYQGSMTAEASLAVPLFLFFMINILSMTLFFHTFAQNLETLHQQGRQLSMLAYVTGAEDEMIQLVRPARVKPVVPVLAYPGTNIVSCCYMRAWTGYDVERKFSGEEQEEYVYITENGTVYHRERNCTHLTLSIELAGKDEVGQLRNESGGKYYPCEKCGGDGSSFVYVTGEGTRYHNTITCSGLKRTVISIPLSEVGGRPPCSRCG</sequence>
<keyword evidence="1" id="KW-0472">Membrane</keyword>
<dbReference type="Proteomes" id="UP000094067">
    <property type="component" value="Unassembled WGS sequence"/>
</dbReference>
<organism evidence="3 5">
    <name type="scientific">Eisenbergiella tayi</name>
    <dbReference type="NCBI Taxonomy" id="1432052"/>
    <lineage>
        <taxon>Bacteria</taxon>
        <taxon>Bacillati</taxon>
        <taxon>Bacillota</taxon>
        <taxon>Clostridia</taxon>
        <taxon>Lachnospirales</taxon>
        <taxon>Lachnospiraceae</taxon>
        <taxon>Eisenbergiella</taxon>
    </lineage>
</organism>
<evidence type="ECO:0000313" key="2">
    <source>
        <dbReference type="EMBL" id="ODM05171.1"/>
    </source>
</evidence>
<accession>A0A1E3AZ35</accession>
<name>A0A1E3AZ35_9FIRM</name>